<dbReference type="RefSeq" id="WP_109331094.1">
    <property type="nucleotide sequence ID" value="NZ_CP029355.1"/>
</dbReference>
<proteinExistence type="predicted"/>
<dbReference type="KEGG" id="azz:DEW08_21255"/>
<gene>
    <name evidence="1" type="ORF">DEW08_21255</name>
</gene>
<reference evidence="2" key="1">
    <citation type="submission" date="2018-05" db="EMBL/GenBank/DDBJ databases">
        <title>Azospirillum thermophila sp. nov., a novel isolated from hot spring.</title>
        <authorList>
            <person name="Zhao Z."/>
        </authorList>
    </citation>
    <scope>NUCLEOTIDE SEQUENCE [LARGE SCALE GENOMIC DNA]</scope>
    <source>
        <strain evidence="2">CFH 70021</strain>
    </source>
</reference>
<dbReference type="AlphaFoldDB" id="A0A2S2CW36"/>
<accession>A0A2S2CW36</accession>
<evidence type="ECO:0000313" key="2">
    <source>
        <dbReference type="Proteomes" id="UP000245629"/>
    </source>
</evidence>
<sequence>MVQQPDQGQGGPPYKDVQLSAMVSNHVRRAVRLRAALEGITVRCLLLRLIRQAGIAEIDEGELVDRRAAGDTRLQPLT</sequence>
<keyword evidence="2" id="KW-1185">Reference proteome</keyword>
<evidence type="ECO:0000313" key="1">
    <source>
        <dbReference type="EMBL" id="AWK88625.1"/>
    </source>
</evidence>
<dbReference type="EMBL" id="CP029355">
    <property type="protein sequence ID" value="AWK88625.1"/>
    <property type="molecule type" value="Genomic_DNA"/>
</dbReference>
<dbReference type="Proteomes" id="UP000245629">
    <property type="component" value="Chromosome 4"/>
</dbReference>
<dbReference type="OrthoDB" id="9976297at2"/>
<organism evidence="1 2">
    <name type="scientific">Azospirillum thermophilum</name>
    <dbReference type="NCBI Taxonomy" id="2202148"/>
    <lineage>
        <taxon>Bacteria</taxon>
        <taxon>Pseudomonadati</taxon>
        <taxon>Pseudomonadota</taxon>
        <taxon>Alphaproteobacteria</taxon>
        <taxon>Rhodospirillales</taxon>
        <taxon>Azospirillaceae</taxon>
        <taxon>Azospirillum</taxon>
    </lineage>
</organism>
<name>A0A2S2CW36_9PROT</name>
<protein>
    <submittedName>
        <fullName evidence="1">Uncharacterized protein</fullName>
    </submittedName>
</protein>